<protein>
    <submittedName>
        <fullName evidence="3">Glycosyltransferase family 1 protein</fullName>
    </submittedName>
</protein>
<comment type="caution">
    <text evidence="3">The sequence shown here is derived from an EMBL/GenBank/DDBJ whole genome shotgun (WGS) entry which is preliminary data.</text>
</comment>
<dbReference type="InterPro" id="IPR028098">
    <property type="entry name" value="Glyco_trans_4-like_N"/>
</dbReference>
<dbReference type="OrthoDB" id="9790710at2"/>
<dbReference type="Gene3D" id="3.40.50.2000">
    <property type="entry name" value="Glycogen Phosphorylase B"/>
    <property type="match status" value="2"/>
</dbReference>
<dbReference type="EMBL" id="QXFK01000019">
    <property type="protein sequence ID" value="RIV76144.1"/>
    <property type="molecule type" value="Genomic_DNA"/>
</dbReference>
<keyword evidence="4" id="KW-1185">Reference proteome</keyword>
<dbReference type="SUPFAM" id="SSF53756">
    <property type="entry name" value="UDP-Glycosyltransferase/glycogen phosphorylase"/>
    <property type="match status" value="1"/>
</dbReference>
<dbReference type="PANTHER" id="PTHR45947:SF3">
    <property type="entry name" value="SULFOQUINOVOSYL TRANSFERASE SQD2"/>
    <property type="match status" value="1"/>
</dbReference>
<dbReference type="Proteomes" id="UP000285092">
    <property type="component" value="Unassembled WGS sequence"/>
</dbReference>
<evidence type="ECO:0000313" key="2">
    <source>
        <dbReference type="EMBL" id="RIV76144.1"/>
    </source>
</evidence>
<evidence type="ECO:0000313" key="3">
    <source>
        <dbReference type="EMBL" id="RIV80804.1"/>
    </source>
</evidence>
<keyword evidence="3" id="KW-0808">Transferase</keyword>
<evidence type="ECO:0000313" key="4">
    <source>
        <dbReference type="Proteomes" id="UP000285092"/>
    </source>
</evidence>
<name>A0A418NLN8_9SPHN</name>
<dbReference type="InterPro" id="IPR050194">
    <property type="entry name" value="Glycosyltransferase_grp1"/>
</dbReference>
<reference evidence="3 4" key="1">
    <citation type="submission" date="2018-08" db="EMBL/GenBank/DDBJ databases">
        <title>Altererythrobacter sp.Ery1 and Ery12, the genome sequencing of novel strains in genus Alterythrobacter.</title>
        <authorList>
            <person name="Cheng H."/>
            <person name="Wu Y.-H."/>
            <person name="Fang C."/>
            <person name="Xu X.-W."/>
        </authorList>
    </citation>
    <scope>NUCLEOTIDE SEQUENCE [LARGE SCALE GENOMIC DNA]</scope>
    <source>
        <strain evidence="3 4">Ery1</strain>
    </source>
</reference>
<dbReference type="Pfam" id="PF13439">
    <property type="entry name" value="Glyco_transf_4"/>
    <property type="match status" value="1"/>
</dbReference>
<dbReference type="GO" id="GO:0016757">
    <property type="term" value="F:glycosyltransferase activity"/>
    <property type="evidence" value="ECO:0007669"/>
    <property type="project" value="UniProtKB-ARBA"/>
</dbReference>
<feature type="domain" description="Glycosyltransferase subfamily 4-like N-terminal" evidence="1">
    <location>
        <begin position="30"/>
        <end position="179"/>
    </location>
</feature>
<dbReference type="CDD" id="cd03814">
    <property type="entry name" value="GT4-like"/>
    <property type="match status" value="1"/>
</dbReference>
<accession>A0A418NLN8</accession>
<dbReference type="AlphaFoldDB" id="A0A418NLN8"/>
<gene>
    <name evidence="3" type="ORF">D2V04_01715</name>
    <name evidence="2" type="ORF">D2V04_17410</name>
</gene>
<proteinExistence type="predicted"/>
<dbReference type="Pfam" id="PF13692">
    <property type="entry name" value="Glyco_trans_1_4"/>
    <property type="match status" value="1"/>
</dbReference>
<dbReference type="EMBL" id="QXFK01000008">
    <property type="protein sequence ID" value="RIV80804.1"/>
    <property type="molecule type" value="Genomic_DNA"/>
</dbReference>
<dbReference type="PANTHER" id="PTHR45947">
    <property type="entry name" value="SULFOQUINOVOSYL TRANSFERASE SQD2"/>
    <property type="match status" value="1"/>
</dbReference>
<organism evidence="3 4">
    <name type="scientific">Pelagerythrobacter aerophilus</name>
    <dbReference type="NCBI Taxonomy" id="2306995"/>
    <lineage>
        <taxon>Bacteria</taxon>
        <taxon>Pseudomonadati</taxon>
        <taxon>Pseudomonadota</taxon>
        <taxon>Alphaproteobacteria</taxon>
        <taxon>Sphingomonadales</taxon>
        <taxon>Erythrobacteraceae</taxon>
        <taxon>Pelagerythrobacter</taxon>
    </lineage>
</organism>
<evidence type="ECO:0000259" key="1">
    <source>
        <dbReference type="Pfam" id="PF13439"/>
    </source>
</evidence>
<sequence>MEVVVPEADAVRPYPHRIAIVTDAWAPQMNGVVRTLAATCDVLRRRGHEVEVISPEGFRSLPCPTYPDIRLAMPLPGAIGRRLTALAPDAIHVATEGPLGLAARRFCTVRGIPFTTAYHTQFPEYVARRTGLSPALFWRYIRWFHAPSRQVLVATESIREELRAHGLRRLHPWSRGVDLTCFNRDAPAPPEFDDLPRPIQLYVGRVAVEKNLEAFLGGSYPGSKVVVGDGPAFAELSAKFPDAHFLGRRSGRALAGCYAHADVFVFPSRTDTFGLVMIEALACGTPVAAFPVPGPRDIVTDRVGALSEDLDRAIAGAVFSDRADCAELGARYSWDAATDQFLAGLAALDAEPLAA</sequence>